<dbReference type="EMBL" id="CAXHTB010000014">
    <property type="protein sequence ID" value="CAL0320346.1"/>
    <property type="molecule type" value="Genomic_DNA"/>
</dbReference>
<comment type="caution">
    <text evidence="3">The sequence shown here is derived from an EMBL/GenBank/DDBJ whole genome shotgun (WGS) entry which is preliminary data.</text>
</comment>
<dbReference type="InterPro" id="IPR053217">
    <property type="entry name" value="ACC_Biotin_Carrier"/>
</dbReference>
<keyword evidence="4" id="KW-1185">Reference proteome</keyword>
<dbReference type="Proteomes" id="UP001497480">
    <property type="component" value="Unassembled WGS sequence"/>
</dbReference>
<dbReference type="CDD" id="cd06850">
    <property type="entry name" value="biotinyl_domain"/>
    <property type="match status" value="1"/>
</dbReference>
<reference evidence="3 4" key="1">
    <citation type="submission" date="2024-03" db="EMBL/GenBank/DDBJ databases">
        <authorList>
            <person name="Martinez-Hernandez J."/>
        </authorList>
    </citation>
    <scope>NUCLEOTIDE SEQUENCE [LARGE SCALE GENOMIC DNA]</scope>
</reference>
<evidence type="ECO:0000313" key="3">
    <source>
        <dbReference type="EMBL" id="CAL0320346.1"/>
    </source>
</evidence>
<dbReference type="FunFam" id="2.40.50.100:FF:000059">
    <property type="entry name" value="Biotin/lipoyl attachment domain-containing protein"/>
    <property type="match status" value="1"/>
</dbReference>
<dbReference type="Pfam" id="PF00364">
    <property type="entry name" value="Biotin_lipoyl"/>
    <property type="match status" value="1"/>
</dbReference>
<organism evidence="3 4">
    <name type="scientific">Lupinus luteus</name>
    <name type="common">European yellow lupine</name>
    <dbReference type="NCBI Taxonomy" id="3873"/>
    <lineage>
        <taxon>Eukaryota</taxon>
        <taxon>Viridiplantae</taxon>
        <taxon>Streptophyta</taxon>
        <taxon>Embryophyta</taxon>
        <taxon>Tracheophyta</taxon>
        <taxon>Spermatophyta</taxon>
        <taxon>Magnoliopsida</taxon>
        <taxon>eudicotyledons</taxon>
        <taxon>Gunneridae</taxon>
        <taxon>Pentapetalae</taxon>
        <taxon>rosids</taxon>
        <taxon>fabids</taxon>
        <taxon>Fabales</taxon>
        <taxon>Fabaceae</taxon>
        <taxon>Papilionoideae</taxon>
        <taxon>50 kb inversion clade</taxon>
        <taxon>genistoids sensu lato</taxon>
        <taxon>core genistoids</taxon>
        <taxon>Genisteae</taxon>
        <taxon>Lupinus</taxon>
    </lineage>
</organism>
<name>A0AAV1XFI9_LUPLU</name>
<evidence type="ECO:0000256" key="1">
    <source>
        <dbReference type="SAM" id="MobiDB-lite"/>
    </source>
</evidence>
<dbReference type="InterPro" id="IPR000089">
    <property type="entry name" value="Biotin_lipoyl"/>
</dbReference>
<accession>A0AAV1XFI9</accession>
<dbReference type="AlphaFoldDB" id="A0AAV1XFI9"/>
<gene>
    <name evidence="3" type="ORF">LLUT_LOCUS21406</name>
</gene>
<dbReference type="PANTHER" id="PTHR47597:SF2">
    <property type="entry name" value="LIPOYL-BINDING DOMAIN-CONTAINING PROTEIN"/>
    <property type="match status" value="1"/>
</dbReference>
<evidence type="ECO:0000259" key="2">
    <source>
        <dbReference type="Pfam" id="PF00364"/>
    </source>
</evidence>
<sequence length="292" mass="31306">MDSATAIRSFHYSIGTMPHLQSSLQKPAVVLSHNVRWNSKSRLSIQRLANGEKHISSHIQGRKTLVSCAKAVEAINTTKCEASSDSTPQKSLEKKPLEAATFPNGFEDLILEVCDETEIAELKVKVGEFEMHLKRNVGATKAPLSNISPIAPPPIPSKPMVESADALPPSPPKPSPEKSNPFANVSTEKSSKLAALEASGANTYALVSSPTVGLFRRGRTVKGKRQPPICKEGDLIKEGQVIGYLDQFGAGLPVKSDVAGEVLKLLVEDGDPVGYGDPLIAVLPSFHDIKLM</sequence>
<dbReference type="InterPro" id="IPR011053">
    <property type="entry name" value="Single_hybrid_motif"/>
</dbReference>
<protein>
    <recommendedName>
        <fullName evidence="2">Lipoyl-binding domain-containing protein</fullName>
    </recommendedName>
</protein>
<dbReference type="SUPFAM" id="SSF51230">
    <property type="entry name" value="Single hybrid motif"/>
    <property type="match status" value="1"/>
</dbReference>
<proteinExistence type="predicted"/>
<dbReference type="PANTHER" id="PTHR47597">
    <property type="entry name" value="IS A MEMBER OF THE PF|00364 BIOTIN-REQUIRING ENZYMES FAMILY-RELATED"/>
    <property type="match status" value="1"/>
</dbReference>
<feature type="domain" description="Lipoyl-binding" evidence="2">
    <location>
        <begin position="225"/>
        <end position="281"/>
    </location>
</feature>
<dbReference type="Gene3D" id="2.40.50.100">
    <property type="match status" value="1"/>
</dbReference>
<feature type="region of interest" description="Disordered" evidence="1">
    <location>
        <begin position="143"/>
        <end position="186"/>
    </location>
</feature>
<evidence type="ECO:0000313" key="4">
    <source>
        <dbReference type="Proteomes" id="UP001497480"/>
    </source>
</evidence>